<reference evidence="12" key="2">
    <citation type="submission" date="2020-01" db="EMBL/GenBank/DDBJ databases">
        <authorList>
            <consortium name="NCBI Pathogen Detection Project"/>
        </authorList>
    </citation>
    <scope>NUCLEOTIDE SEQUENCE</scope>
    <source>
        <strain evidence="12">OLC2673_Aeromonas</strain>
    </source>
</reference>
<dbReference type="InterPro" id="IPR058626">
    <property type="entry name" value="MdtA-like_b-barrel"/>
</dbReference>
<keyword evidence="3" id="KW-0813">Transport</keyword>
<evidence type="ECO:0000256" key="3">
    <source>
        <dbReference type="ARBA" id="ARBA00022448"/>
    </source>
</evidence>
<dbReference type="SUPFAM" id="SSF111369">
    <property type="entry name" value="HlyD-like secretion proteins"/>
    <property type="match status" value="1"/>
</dbReference>
<dbReference type="InterPro" id="IPR030190">
    <property type="entry name" value="MacA_alpha-hairpin_sf"/>
</dbReference>
<dbReference type="GO" id="GO:0030313">
    <property type="term" value="C:cell envelope"/>
    <property type="evidence" value="ECO:0007669"/>
    <property type="project" value="UniProtKB-SubCell"/>
</dbReference>
<evidence type="ECO:0000256" key="4">
    <source>
        <dbReference type="ARBA" id="ARBA00022475"/>
    </source>
</evidence>
<dbReference type="Pfam" id="PF25944">
    <property type="entry name" value="Beta-barrel_RND"/>
    <property type="match status" value="1"/>
</dbReference>
<dbReference type="GO" id="GO:0019898">
    <property type="term" value="C:extrinsic component of membrane"/>
    <property type="evidence" value="ECO:0007669"/>
    <property type="project" value="InterPro"/>
</dbReference>
<dbReference type="PANTHER" id="PTHR30469:SF33">
    <property type="entry name" value="SLR1207 PROTEIN"/>
    <property type="match status" value="1"/>
</dbReference>
<evidence type="ECO:0000256" key="5">
    <source>
        <dbReference type="ARBA" id="ARBA00022519"/>
    </source>
</evidence>
<dbReference type="EMBL" id="DACTUL010000030">
    <property type="protein sequence ID" value="HAT6345539.1"/>
    <property type="molecule type" value="Genomic_DNA"/>
</dbReference>
<evidence type="ECO:0000313" key="13">
    <source>
        <dbReference type="Proteomes" id="UP000859505"/>
    </source>
</evidence>
<keyword evidence="7" id="KW-0472">Membrane</keyword>
<dbReference type="InterPro" id="IPR006143">
    <property type="entry name" value="RND_pump_MFP"/>
</dbReference>
<feature type="domain" description="Multidrug resistance protein MdtA-like C-terminal permuted SH3" evidence="11">
    <location>
        <begin position="315"/>
        <end position="370"/>
    </location>
</feature>
<feature type="domain" description="Multidrug resistance protein MdtA-like barrel-sandwich hybrid" evidence="9">
    <location>
        <begin position="61"/>
        <end position="215"/>
    </location>
</feature>
<name>A0AAD3UCT5_AERHY</name>
<dbReference type="Gene3D" id="6.10.140.1990">
    <property type="match status" value="1"/>
</dbReference>
<feature type="domain" description="Multidrug resistance protein MdtA-like beta-barrel" evidence="10">
    <location>
        <begin position="222"/>
        <end position="311"/>
    </location>
</feature>
<dbReference type="Pfam" id="PF25917">
    <property type="entry name" value="BSH_RND"/>
    <property type="match status" value="1"/>
</dbReference>
<feature type="domain" description="Multidrug resistance protein MdtA-like alpha-helical hairpin" evidence="8">
    <location>
        <begin position="108"/>
        <end position="184"/>
    </location>
</feature>
<evidence type="ECO:0000259" key="8">
    <source>
        <dbReference type="Pfam" id="PF25876"/>
    </source>
</evidence>
<dbReference type="InterPro" id="IPR058625">
    <property type="entry name" value="MdtA-like_BSH"/>
</dbReference>
<evidence type="ECO:0000313" key="12">
    <source>
        <dbReference type="EMBL" id="HAT6345539.1"/>
    </source>
</evidence>
<dbReference type="InterPro" id="IPR058624">
    <property type="entry name" value="MdtA-like_HH"/>
</dbReference>
<dbReference type="Gene3D" id="2.40.420.20">
    <property type="match status" value="1"/>
</dbReference>
<accession>A0AAD3UCT5</accession>
<reference evidence="12" key="1">
    <citation type="journal article" date="2018" name="Genome Biol.">
        <title>SKESA: strategic k-mer extension for scrupulous assemblies.</title>
        <authorList>
            <person name="Souvorov A."/>
            <person name="Agarwala R."/>
            <person name="Lipman D.J."/>
        </authorList>
    </citation>
    <scope>NUCLEOTIDE SEQUENCE</scope>
    <source>
        <strain evidence="12">OLC2673_Aeromonas</strain>
    </source>
</reference>
<dbReference type="Pfam" id="PF25967">
    <property type="entry name" value="RND-MFP_C"/>
    <property type="match status" value="1"/>
</dbReference>
<dbReference type="Gene3D" id="2.40.50.100">
    <property type="match status" value="1"/>
</dbReference>
<comment type="caution">
    <text evidence="12">The sequence shown here is derived from an EMBL/GenBank/DDBJ whole genome shotgun (WGS) entry which is preliminary data.</text>
</comment>
<evidence type="ECO:0000259" key="11">
    <source>
        <dbReference type="Pfam" id="PF25967"/>
    </source>
</evidence>
<keyword evidence="5" id="KW-0997">Cell inner membrane</keyword>
<evidence type="ECO:0000256" key="6">
    <source>
        <dbReference type="ARBA" id="ARBA00023054"/>
    </source>
</evidence>
<protein>
    <submittedName>
        <fullName evidence="12">Efflux RND transporter periplasmic adaptor subunit</fullName>
    </submittedName>
</protein>
<evidence type="ECO:0000256" key="1">
    <source>
        <dbReference type="ARBA" id="ARBA00004236"/>
    </source>
</evidence>
<dbReference type="NCBIfam" id="TIGR01730">
    <property type="entry name" value="RND_mfp"/>
    <property type="match status" value="1"/>
</dbReference>
<proteinExistence type="inferred from homology"/>
<keyword evidence="4" id="KW-1003">Cell membrane</keyword>
<sequence length="386" mass="40969">MARARLLVVRLLLPALVLIGAGWLLLPSTAAPTASYITTPVERRDLEQSVLADGTLQAQKLVSVGAQVSGQIKALHVALGDEVKQGDLLVEIDDLTQQNALKDAEAALDNVQAQLASRRATLRNNLLAFERQRKVLARGLGSQADYDSAEATLTATRADIRALTAQAVQARIAVDTARVNLGYTRIVSPMAGTIVAIPVEQGQTVNAVQSTPTMVKVARLDTMTVEAQISEADVIKVKVGLPSYFTVLGAPEQRYQARLRAIEPAPDTINDDTTSSSSTSTAVYYHGLFEVANPHGALRIGMTAQVHIVLATERNALVIPAIALSGDRVQVVDDAGQPQWRQVKVGLNNKVDAQILAGLAAGEAVVVSQLTAKSQQSGRMGPPMGM</sequence>
<evidence type="ECO:0000259" key="10">
    <source>
        <dbReference type="Pfam" id="PF25944"/>
    </source>
</evidence>
<dbReference type="PANTHER" id="PTHR30469">
    <property type="entry name" value="MULTIDRUG RESISTANCE PROTEIN MDTA"/>
    <property type="match status" value="1"/>
</dbReference>
<comment type="subcellular location">
    <subcellularLocation>
        <location evidence="1">Cell membrane</location>
    </subcellularLocation>
</comment>
<dbReference type="GO" id="GO:0015562">
    <property type="term" value="F:efflux transmembrane transporter activity"/>
    <property type="evidence" value="ECO:0007669"/>
    <property type="project" value="TreeGrafter"/>
</dbReference>
<organism evidence="12 13">
    <name type="scientific">Aeromonas hydrophila</name>
    <dbReference type="NCBI Taxonomy" id="644"/>
    <lineage>
        <taxon>Bacteria</taxon>
        <taxon>Pseudomonadati</taxon>
        <taxon>Pseudomonadota</taxon>
        <taxon>Gammaproteobacteria</taxon>
        <taxon>Aeromonadales</taxon>
        <taxon>Aeromonadaceae</taxon>
        <taxon>Aeromonas</taxon>
    </lineage>
</organism>
<dbReference type="InterPro" id="IPR058627">
    <property type="entry name" value="MdtA-like_C"/>
</dbReference>
<dbReference type="Proteomes" id="UP000859505">
    <property type="component" value="Unassembled WGS sequence"/>
</dbReference>
<dbReference type="GO" id="GO:1990281">
    <property type="term" value="C:efflux pump complex"/>
    <property type="evidence" value="ECO:0007669"/>
    <property type="project" value="TreeGrafter"/>
</dbReference>
<dbReference type="AlphaFoldDB" id="A0AAD3UCT5"/>
<evidence type="ECO:0000256" key="2">
    <source>
        <dbReference type="ARBA" id="ARBA00009477"/>
    </source>
</evidence>
<dbReference type="GO" id="GO:1990195">
    <property type="term" value="C:macrolide transmembrane transporter complex"/>
    <property type="evidence" value="ECO:0007669"/>
    <property type="project" value="InterPro"/>
</dbReference>
<keyword evidence="6" id="KW-0175">Coiled coil</keyword>
<dbReference type="Gene3D" id="2.40.30.170">
    <property type="match status" value="1"/>
</dbReference>
<evidence type="ECO:0000256" key="7">
    <source>
        <dbReference type="ARBA" id="ARBA00023136"/>
    </source>
</evidence>
<dbReference type="Pfam" id="PF25876">
    <property type="entry name" value="HH_MFP_RND"/>
    <property type="match status" value="1"/>
</dbReference>
<dbReference type="GO" id="GO:1990961">
    <property type="term" value="P:xenobiotic detoxification by transmembrane export across the plasma membrane"/>
    <property type="evidence" value="ECO:0007669"/>
    <property type="project" value="InterPro"/>
</dbReference>
<gene>
    <name evidence="12" type="ORF">JAJ28_003311</name>
</gene>
<comment type="similarity">
    <text evidence="2">Belongs to the membrane fusion protein (MFP) (TC 8.A.1) family.</text>
</comment>
<evidence type="ECO:0000259" key="9">
    <source>
        <dbReference type="Pfam" id="PF25917"/>
    </source>
</evidence>